<protein>
    <recommendedName>
        <fullName evidence="9">DUF300-domain-containing protein</fullName>
    </recommendedName>
</protein>
<dbReference type="InterPro" id="IPR005178">
    <property type="entry name" value="Ostalpha/TMEM184C"/>
</dbReference>
<organism evidence="7 8">
    <name type="scientific">Pelagomonas calceolata</name>
    <dbReference type="NCBI Taxonomy" id="35677"/>
    <lineage>
        <taxon>Eukaryota</taxon>
        <taxon>Sar</taxon>
        <taxon>Stramenopiles</taxon>
        <taxon>Ochrophyta</taxon>
        <taxon>Pelagophyceae</taxon>
        <taxon>Pelagomonadales</taxon>
        <taxon>Pelagomonadaceae</taxon>
        <taxon>Pelagomonas</taxon>
    </lineage>
</organism>
<gene>
    <name evidence="7" type="ORF">PECAL_2P32830</name>
</gene>
<feature type="transmembrane region" description="Helical" evidence="6">
    <location>
        <begin position="214"/>
        <end position="238"/>
    </location>
</feature>
<sequence length="583" mass="62952">MPPTARTPLARPQRPQRCCPRKFTRCVVITAVFAAISLLLAWEVKSGGAWARPSTWRDYTSSHHNARLRSLETWRANATAEIAALKRRDAELSDRIKALEGGGGGGASSSKSLEERLAKDEAQEQADVKTLRKETDAAQAKSQAYTDHRVEESDAKTKERVDGVEAALGPHGCVAYCSEAPSPVPRVSDPQPRNHTGAYQEEAGIAMDRERDLVYHWIAGTFALLCCVIALGGIVAHARALARPEVQRKILALLWMPPIYALCCWCSLLFPPYAPLLAVGRDAYEAYAIWVFVAFLIAVLGTTSNSDGDTSAATKYAVVVAKLETDDAAGEHALPRAFCPPCGRKPPAKVFVRQCMLAVMQFVLLKPLLGVADYALGVAADDAIERHDSIKWAERARLGILVLQNVSVSIALGALLKVYHATAYRLREHNPWPKFVCVKGVVFLTFWQGTVIWALTGSGDTKKMFATKDVADAVQNFLVCVEMFVAAVVHSYTFGPEEWQPGYAAGPGLAVSDNFAAGDFFSDVKYAFQRQRARSASDPAAPPALSPGRDGDGDPPAVAAGDDGDDDAAAWTRGGDGDDDAVP</sequence>
<feature type="region of interest" description="Disordered" evidence="5">
    <location>
        <begin position="97"/>
        <end position="160"/>
    </location>
</feature>
<evidence type="ECO:0000313" key="8">
    <source>
        <dbReference type="Proteomes" id="UP000789595"/>
    </source>
</evidence>
<keyword evidence="4 6" id="KW-0472">Membrane</keyword>
<dbReference type="Pfam" id="PF03619">
    <property type="entry name" value="Solute_trans_a"/>
    <property type="match status" value="1"/>
</dbReference>
<feature type="compositionally biased region" description="Basic and acidic residues" evidence="5">
    <location>
        <begin position="112"/>
        <end position="136"/>
    </location>
</feature>
<feature type="transmembrane region" description="Helical" evidence="6">
    <location>
        <begin position="23"/>
        <end position="42"/>
    </location>
</feature>
<accession>A0A8J2SPA4</accession>
<feature type="region of interest" description="Disordered" evidence="5">
    <location>
        <begin position="532"/>
        <end position="583"/>
    </location>
</feature>
<dbReference type="AlphaFoldDB" id="A0A8J2SPA4"/>
<keyword evidence="3 6" id="KW-1133">Transmembrane helix</keyword>
<feature type="transmembrane region" description="Helical" evidence="6">
    <location>
        <begin position="286"/>
        <end position="303"/>
    </location>
</feature>
<evidence type="ECO:0008006" key="9">
    <source>
        <dbReference type="Google" id="ProtNLM"/>
    </source>
</evidence>
<evidence type="ECO:0000256" key="2">
    <source>
        <dbReference type="ARBA" id="ARBA00022692"/>
    </source>
</evidence>
<comment type="subcellular location">
    <subcellularLocation>
        <location evidence="1">Membrane</location>
        <topology evidence="1">Multi-pass membrane protein</topology>
    </subcellularLocation>
</comment>
<evidence type="ECO:0000256" key="4">
    <source>
        <dbReference type="ARBA" id="ARBA00023136"/>
    </source>
</evidence>
<evidence type="ECO:0000256" key="6">
    <source>
        <dbReference type="SAM" id="Phobius"/>
    </source>
</evidence>
<keyword evidence="2 6" id="KW-0812">Transmembrane</keyword>
<evidence type="ECO:0000256" key="1">
    <source>
        <dbReference type="ARBA" id="ARBA00004141"/>
    </source>
</evidence>
<proteinExistence type="predicted"/>
<dbReference type="PANTHER" id="PTHR23423">
    <property type="entry name" value="ORGANIC SOLUTE TRANSPORTER-RELATED"/>
    <property type="match status" value="1"/>
</dbReference>
<dbReference type="SMART" id="SM01417">
    <property type="entry name" value="Solute_trans_a"/>
    <property type="match status" value="1"/>
</dbReference>
<name>A0A8J2SPA4_9STRA</name>
<reference evidence="7" key="1">
    <citation type="submission" date="2021-11" db="EMBL/GenBank/DDBJ databases">
        <authorList>
            <consortium name="Genoscope - CEA"/>
            <person name="William W."/>
        </authorList>
    </citation>
    <scope>NUCLEOTIDE SEQUENCE</scope>
</reference>
<comment type="caution">
    <text evidence="7">The sequence shown here is derived from an EMBL/GenBank/DDBJ whole genome shotgun (WGS) entry which is preliminary data.</text>
</comment>
<feature type="transmembrane region" description="Helical" evidence="6">
    <location>
        <begin position="250"/>
        <end position="274"/>
    </location>
</feature>
<feature type="compositionally biased region" description="Basic and acidic residues" evidence="5">
    <location>
        <begin position="146"/>
        <end position="160"/>
    </location>
</feature>
<dbReference type="Proteomes" id="UP000789595">
    <property type="component" value="Unassembled WGS sequence"/>
</dbReference>
<dbReference type="GO" id="GO:0016020">
    <property type="term" value="C:membrane"/>
    <property type="evidence" value="ECO:0007669"/>
    <property type="project" value="UniProtKB-SubCell"/>
</dbReference>
<dbReference type="OrthoDB" id="5348404at2759"/>
<dbReference type="EMBL" id="CAKKNE010000002">
    <property type="protein sequence ID" value="CAH0370129.1"/>
    <property type="molecule type" value="Genomic_DNA"/>
</dbReference>
<keyword evidence="8" id="KW-1185">Reference proteome</keyword>
<evidence type="ECO:0000256" key="3">
    <source>
        <dbReference type="ARBA" id="ARBA00022989"/>
    </source>
</evidence>
<feature type="transmembrane region" description="Helical" evidence="6">
    <location>
        <begin position="432"/>
        <end position="455"/>
    </location>
</feature>
<feature type="transmembrane region" description="Helical" evidence="6">
    <location>
        <begin position="398"/>
        <end position="420"/>
    </location>
</feature>
<evidence type="ECO:0000256" key="5">
    <source>
        <dbReference type="SAM" id="MobiDB-lite"/>
    </source>
</evidence>
<evidence type="ECO:0000313" key="7">
    <source>
        <dbReference type="EMBL" id="CAH0370129.1"/>
    </source>
</evidence>